<evidence type="ECO:0000313" key="2">
    <source>
        <dbReference type="EMBL" id="PKA53818.1"/>
    </source>
</evidence>
<accession>A0A2I0AE50</accession>
<evidence type="ECO:0000313" key="3">
    <source>
        <dbReference type="Proteomes" id="UP000236161"/>
    </source>
</evidence>
<proteinExistence type="predicted"/>
<protein>
    <submittedName>
        <fullName evidence="2">Uncharacterized protein</fullName>
    </submittedName>
</protein>
<dbReference type="STRING" id="1088818.A0A2I0AE50"/>
<keyword evidence="3" id="KW-1185">Reference proteome</keyword>
<reference evidence="2 3" key="1">
    <citation type="journal article" date="2017" name="Nature">
        <title>The Apostasia genome and the evolution of orchids.</title>
        <authorList>
            <person name="Zhang G.Q."/>
            <person name="Liu K.W."/>
            <person name="Li Z."/>
            <person name="Lohaus R."/>
            <person name="Hsiao Y.Y."/>
            <person name="Niu S.C."/>
            <person name="Wang J.Y."/>
            <person name="Lin Y.C."/>
            <person name="Xu Q."/>
            <person name="Chen L.J."/>
            <person name="Yoshida K."/>
            <person name="Fujiwara S."/>
            <person name="Wang Z.W."/>
            <person name="Zhang Y.Q."/>
            <person name="Mitsuda N."/>
            <person name="Wang M."/>
            <person name="Liu G.H."/>
            <person name="Pecoraro L."/>
            <person name="Huang H.X."/>
            <person name="Xiao X.J."/>
            <person name="Lin M."/>
            <person name="Wu X.Y."/>
            <person name="Wu W.L."/>
            <person name="Chen Y.Y."/>
            <person name="Chang S.B."/>
            <person name="Sakamoto S."/>
            <person name="Ohme-Takagi M."/>
            <person name="Yagi M."/>
            <person name="Zeng S.J."/>
            <person name="Shen C.Y."/>
            <person name="Yeh C.M."/>
            <person name="Luo Y.B."/>
            <person name="Tsai W.C."/>
            <person name="Van de Peer Y."/>
            <person name="Liu Z.J."/>
        </authorList>
    </citation>
    <scope>NUCLEOTIDE SEQUENCE [LARGE SCALE GENOMIC DNA]</scope>
    <source>
        <strain evidence="3">cv. Shenzhen</strain>
        <tissue evidence="2">Stem</tissue>
    </source>
</reference>
<dbReference type="EMBL" id="KZ451988">
    <property type="protein sequence ID" value="PKA53818.1"/>
    <property type="molecule type" value="Genomic_DNA"/>
</dbReference>
<sequence length="308" mass="33804">MIGPPRAGSQNDLRQPSPPADRAVASPPSPPSFLLVFGSFLEGGNRSAQRETLSTIQGLEEIIVGIDGEEEEIGCEETGRGRSDIVLELLQRRELTFADLHAGHEPAETRLSCRRAPRAVDFSFPVRPLQAGGYGFDAGTDRLLNFLFSADSKLRQQEKLYQWIMRQLEHGSRITASDIVLYLQNEIDCGGDDTFQSPRRQHVDCHPQSTLPFSTSNTQTTGLLASSAAVLAPRQPSHNDQSKNSVFSSALSSPIRRSLQPYHLAQGEEYYTAGGTVPLPATISRSREAESHDSSMEMHSESPAHDSY</sequence>
<dbReference type="AlphaFoldDB" id="A0A2I0AE50"/>
<feature type="region of interest" description="Disordered" evidence="1">
    <location>
        <begin position="285"/>
        <end position="308"/>
    </location>
</feature>
<dbReference type="Proteomes" id="UP000236161">
    <property type="component" value="Unassembled WGS sequence"/>
</dbReference>
<gene>
    <name evidence="2" type="ORF">AXF42_Ash011297</name>
</gene>
<dbReference type="PANTHER" id="PTHR33675:SF1">
    <property type="entry name" value="HOLOCARBOXYLASE SYNTHETASE"/>
    <property type="match status" value="1"/>
</dbReference>
<evidence type="ECO:0000256" key="1">
    <source>
        <dbReference type="SAM" id="MobiDB-lite"/>
    </source>
</evidence>
<dbReference type="OrthoDB" id="755598at2759"/>
<organism evidence="2 3">
    <name type="scientific">Apostasia shenzhenica</name>
    <dbReference type="NCBI Taxonomy" id="1088818"/>
    <lineage>
        <taxon>Eukaryota</taxon>
        <taxon>Viridiplantae</taxon>
        <taxon>Streptophyta</taxon>
        <taxon>Embryophyta</taxon>
        <taxon>Tracheophyta</taxon>
        <taxon>Spermatophyta</taxon>
        <taxon>Magnoliopsida</taxon>
        <taxon>Liliopsida</taxon>
        <taxon>Asparagales</taxon>
        <taxon>Orchidaceae</taxon>
        <taxon>Apostasioideae</taxon>
        <taxon>Apostasia</taxon>
    </lineage>
</organism>
<feature type="region of interest" description="Disordered" evidence="1">
    <location>
        <begin position="1"/>
        <end position="28"/>
    </location>
</feature>
<dbReference type="PANTHER" id="PTHR33675">
    <property type="entry name" value="NUCLEAR RECEPTOR FAMILY 2 GROUP C PROTEIN"/>
    <property type="match status" value="1"/>
</dbReference>
<name>A0A2I0AE50_9ASPA</name>